<proteinExistence type="predicted"/>
<dbReference type="PANTHER" id="PTHR37947">
    <property type="entry name" value="BLL2462 PROTEIN"/>
    <property type="match status" value="1"/>
</dbReference>
<name>A0ABW5JIK7_9BACT</name>
<dbReference type="PANTHER" id="PTHR37947:SF1">
    <property type="entry name" value="BLL2462 PROTEIN"/>
    <property type="match status" value="1"/>
</dbReference>
<sequence>MVLLLLLNPYFYSSEKKKVKPKISVFLDNSESTGITKGNYEGLRSYNDLLSSLAFSSIEEADINYFSIGSDVEAFDPDSLSAVEIQTDLSAPINTILEMEDEVKAAVIISDGIITYGRNPSVSAFNSAIPIFTIAIGDTTNVRDISVSNVITNATGYTNSNHIIEAEITQSGFANNTVTVSLVSNDEIIEQKQITFEADGQVVTAEFELLLEEAGLKQYEIRVQPLPDEWTDSNNEQLFSVDVIDDRFKILHIAFQVHPDVKAIRSIIERGETNELHTLTWLGGNRFIEEFPSEEEFNLIIIHGAPYSIQNFEFLSELNDTPTLFFELSSDINSQLSGFDLLTLITSDTRQAAQVTLHPLIDQNAHPVLELPEIDLTDLPPLYAPLRTSVLDLQAEALFALRYNQIDSDYPVISVLERGNLRRGHVVSWGWYRMLQSTNKDHRVFTAELITNLVSWTASNPDDRMLRINPIKQVFNTTERPVLNGSLRNERGDPENSGIIEVELQREGGSARTFNMDHSGNGNYRLNIPRLSEGLYEYSATARKGNRQLDTQNGEFLVSNTSSELSNTTRNDGLLRSIAENSGGAFFTYDDIESFWNTLESASMLEPQIQVEENYFFPVRSLPWFMLVLLLLGSEWMLRKYYSLP</sequence>
<comment type="caution">
    <text evidence="1">The sequence shown here is derived from an EMBL/GenBank/DDBJ whole genome shotgun (WGS) entry which is preliminary data.</text>
</comment>
<dbReference type="EMBL" id="JBHULI010000024">
    <property type="protein sequence ID" value="MFD2532275.1"/>
    <property type="molecule type" value="Genomic_DNA"/>
</dbReference>
<evidence type="ECO:0000313" key="1">
    <source>
        <dbReference type="EMBL" id="MFD2532275.1"/>
    </source>
</evidence>
<evidence type="ECO:0008006" key="3">
    <source>
        <dbReference type="Google" id="ProtNLM"/>
    </source>
</evidence>
<reference evidence="2" key="1">
    <citation type="journal article" date="2019" name="Int. J. Syst. Evol. Microbiol.">
        <title>The Global Catalogue of Microorganisms (GCM) 10K type strain sequencing project: providing services to taxonomists for standard genome sequencing and annotation.</title>
        <authorList>
            <consortium name="The Broad Institute Genomics Platform"/>
            <consortium name="The Broad Institute Genome Sequencing Center for Infectious Disease"/>
            <person name="Wu L."/>
            <person name="Ma J."/>
        </authorList>
    </citation>
    <scope>NUCLEOTIDE SEQUENCE [LARGE SCALE GENOMIC DNA]</scope>
    <source>
        <strain evidence="2">KCTC 52042</strain>
    </source>
</reference>
<keyword evidence="2" id="KW-1185">Reference proteome</keyword>
<evidence type="ECO:0000313" key="2">
    <source>
        <dbReference type="Proteomes" id="UP001597460"/>
    </source>
</evidence>
<organism evidence="1 2">
    <name type="scientific">Gracilimonas halophila</name>
    <dbReference type="NCBI Taxonomy" id="1834464"/>
    <lineage>
        <taxon>Bacteria</taxon>
        <taxon>Pseudomonadati</taxon>
        <taxon>Balneolota</taxon>
        <taxon>Balneolia</taxon>
        <taxon>Balneolales</taxon>
        <taxon>Balneolaceae</taxon>
        <taxon>Gracilimonas</taxon>
    </lineage>
</organism>
<accession>A0ABW5JIK7</accession>
<dbReference type="RefSeq" id="WP_390300576.1">
    <property type="nucleotide sequence ID" value="NZ_JBHULI010000024.1"/>
</dbReference>
<protein>
    <recommendedName>
        <fullName evidence="3">VWFA domain-containing protein</fullName>
    </recommendedName>
</protein>
<dbReference type="Proteomes" id="UP001597460">
    <property type="component" value="Unassembled WGS sequence"/>
</dbReference>
<gene>
    <name evidence="1" type="ORF">ACFSVN_07440</name>
</gene>